<dbReference type="Gene3D" id="3.20.20.70">
    <property type="entry name" value="Aldolase class I"/>
    <property type="match status" value="1"/>
</dbReference>
<keyword evidence="1" id="KW-0949">S-adenosyl-L-methionine</keyword>
<dbReference type="InterPro" id="IPR023867">
    <property type="entry name" value="Sulphatase_maturase_rSAM"/>
</dbReference>
<reference evidence="6 7" key="1">
    <citation type="submission" date="2019-04" db="EMBL/GenBank/DDBJ databases">
        <title>Genome sequencing of Clostridium botulinum Groups I-IV and Clostridium butyricum.</title>
        <authorList>
            <person name="Brunt J."/>
            <person name="Van Vliet A.H.M."/>
            <person name="Stringer S.C."/>
            <person name="Carter A.T."/>
            <person name="Peck M.W."/>
        </authorList>
    </citation>
    <scope>NUCLEOTIDE SEQUENCE [LARGE SCALE GENOMIC DNA]</scope>
    <source>
        <strain evidence="6 7">IFR 18/037</strain>
    </source>
</reference>
<evidence type="ECO:0000313" key="7">
    <source>
        <dbReference type="Proteomes" id="UP000478995"/>
    </source>
</evidence>
<gene>
    <name evidence="6" type="ORF">FC794_10645</name>
</gene>
<dbReference type="GO" id="GO:0051536">
    <property type="term" value="F:iron-sulfur cluster binding"/>
    <property type="evidence" value="ECO:0007669"/>
    <property type="project" value="UniProtKB-KW"/>
</dbReference>
<evidence type="ECO:0000256" key="2">
    <source>
        <dbReference type="ARBA" id="ARBA00022723"/>
    </source>
</evidence>
<dbReference type="InterPro" id="IPR007197">
    <property type="entry name" value="rSAM"/>
</dbReference>
<dbReference type="PANTHER" id="PTHR43273">
    <property type="entry name" value="ANAEROBIC SULFATASE-MATURATING ENZYME HOMOLOG ASLB-RELATED"/>
    <property type="match status" value="1"/>
</dbReference>
<proteinExistence type="inferred from homology"/>
<dbReference type="RefSeq" id="WP_012705749.1">
    <property type="nucleotide sequence ID" value="NZ_CP013847.1"/>
</dbReference>
<dbReference type="PROSITE" id="PS51918">
    <property type="entry name" value="RADICAL_SAM"/>
    <property type="match status" value="1"/>
</dbReference>
<comment type="similarity">
    <text evidence="5">Belongs to the radical SAM superfamily. Anaerobic sulfatase-maturating enzyme family.</text>
</comment>
<dbReference type="InterPro" id="IPR058240">
    <property type="entry name" value="rSAM_sf"/>
</dbReference>
<sequence length="345" mass="39219">MNVTIFFTRNCNMNCKYCYEGSKYSKDISNSVLKQVIPFITKHMKKIKDNKLSIVTHGGEPLMAYDKIKAFVKQTKEVLPNVEFSMTTNCTILDDDILNFIIKEYDNISVSIDGTREAHDLNRILKNKKGSYDIVIPNALKILRYRPDTIARMTVNSDNVKYLFQGVKELVEMGFSHIMPTPDEFDTNWDEKALEELHKQGKLISDYVAIYSGNRELDIGFIDNATCKMKNSCCDGGITTITIDTDGKVYPCIIANGLKKFCLGDVFKGIDGNKMKQVHLQDQQSILECLGCKRYDYCTTTRCKIINKIKTGNFNEASPITCNLENISVALALYENEKSKDIDFK</sequence>
<dbReference type="SFLD" id="SFLDG01067">
    <property type="entry name" value="SPASM/twitch_domain_containing"/>
    <property type="match status" value="1"/>
</dbReference>
<dbReference type="EMBL" id="SWOY01000003">
    <property type="protein sequence ID" value="NFG17244.1"/>
    <property type="molecule type" value="Genomic_DNA"/>
</dbReference>
<evidence type="ECO:0000256" key="1">
    <source>
        <dbReference type="ARBA" id="ARBA00022691"/>
    </source>
</evidence>
<comment type="caution">
    <text evidence="6">The sequence shown here is derived from an EMBL/GenBank/DDBJ whole genome shotgun (WGS) entry which is preliminary data.</text>
</comment>
<keyword evidence="4" id="KW-0411">Iron-sulfur</keyword>
<dbReference type="InterPro" id="IPR013785">
    <property type="entry name" value="Aldolase_TIM"/>
</dbReference>
<protein>
    <submittedName>
        <fullName evidence="6">Radical SAM protein</fullName>
    </submittedName>
</protein>
<evidence type="ECO:0000256" key="4">
    <source>
        <dbReference type="ARBA" id="ARBA00023014"/>
    </source>
</evidence>
<evidence type="ECO:0000313" key="6">
    <source>
        <dbReference type="EMBL" id="NFG17244.1"/>
    </source>
</evidence>
<dbReference type="PANTHER" id="PTHR43273:SF3">
    <property type="entry name" value="ANAEROBIC SULFATASE-MATURATING ENZYME HOMOLOG ASLB-RELATED"/>
    <property type="match status" value="1"/>
</dbReference>
<dbReference type="AlphaFoldDB" id="A0A6B3ZH63"/>
<accession>A0A6B3ZH63</accession>
<dbReference type="SFLD" id="SFLDS00029">
    <property type="entry name" value="Radical_SAM"/>
    <property type="match status" value="1"/>
</dbReference>
<dbReference type="Pfam" id="PF04055">
    <property type="entry name" value="Radical_SAM"/>
    <property type="match status" value="1"/>
</dbReference>
<dbReference type="GO" id="GO:0016491">
    <property type="term" value="F:oxidoreductase activity"/>
    <property type="evidence" value="ECO:0007669"/>
    <property type="project" value="InterPro"/>
</dbReference>
<dbReference type="Proteomes" id="UP000478995">
    <property type="component" value="Unassembled WGS sequence"/>
</dbReference>
<evidence type="ECO:0000256" key="5">
    <source>
        <dbReference type="ARBA" id="ARBA00023601"/>
    </source>
</evidence>
<dbReference type="GO" id="GO:0046872">
    <property type="term" value="F:metal ion binding"/>
    <property type="evidence" value="ECO:0007669"/>
    <property type="project" value="UniProtKB-KW"/>
</dbReference>
<dbReference type="SUPFAM" id="SSF102114">
    <property type="entry name" value="Radical SAM enzymes"/>
    <property type="match status" value="1"/>
</dbReference>
<keyword evidence="2" id="KW-0479">Metal-binding</keyword>
<dbReference type="SFLD" id="SFLDG01384">
    <property type="entry name" value="thioether_bond_formation_requi"/>
    <property type="match status" value="1"/>
</dbReference>
<organism evidence="6 7">
    <name type="scientific">Clostridium botulinum</name>
    <dbReference type="NCBI Taxonomy" id="1491"/>
    <lineage>
        <taxon>Bacteria</taxon>
        <taxon>Bacillati</taxon>
        <taxon>Bacillota</taxon>
        <taxon>Clostridia</taxon>
        <taxon>Eubacteriales</taxon>
        <taxon>Clostridiaceae</taxon>
        <taxon>Clostridium</taxon>
    </lineage>
</organism>
<keyword evidence="3" id="KW-0408">Iron</keyword>
<evidence type="ECO:0000256" key="3">
    <source>
        <dbReference type="ARBA" id="ARBA00023004"/>
    </source>
</evidence>
<name>A0A6B3ZH63_CLOBO</name>
<dbReference type="SFLD" id="SFLDG01386">
    <property type="entry name" value="main_SPASM_domain-containing"/>
    <property type="match status" value="1"/>
</dbReference>
<dbReference type="CDD" id="cd01335">
    <property type="entry name" value="Radical_SAM"/>
    <property type="match status" value="1"/>
</dbReference>